<keyword evidence="2" id="KW-1185">Reference proteome</keyword>
<reference evidence="1" key="1">
    <citation type="submission" date="2020-05" db="UniProtKB">
        <authorList>
            <consortium name="EnsemblMetazoa"/>
        </authorList>
    </citation>
    <scope>IDENTIFICATION</scope>
    <source>
        <strain evidence="1">TTRI</strain>
    </source>
</reference>
<evidence type="ECO:0000313" key="1">
    <source>
        <dbReference type="EnsemblMetazoa" id="GAUT050560-PA"/>
    </source>
</evidence>
<organism evidence="1 2">
    <name type="scientific">Glossina austeni</name>
    <name type="common">Savannah tsetse fly</name>
    <dbReference type="NCBI Taxonomy" id="7395"/>
    <lineage>
        <taxon>Eukaryota</taxon>
        <taxon>Metazoa</taxon>
        <taxon>Ecdysozoa</taxon>
        <taxon>Arthropoda</taxon>
        <taxon>Hexapoda</taxon>
        <taxon>Insecta</taxon>
        <taxon>Pterygota</taxon>
        <taxon>Neoptera</taxon>
        <taxon>Endopterygota</taxon>
        <taxon>Diptera</taxon>
        <taxon>Brachycera</taxon>
        <taxon>Muscomorpha</taxon>
        <taxon>Hippoboscoidea</taxon>
        <taxon>Glossinidae</taxon>
        <taxon>Glossina</taxon>
    </lineage>
</organism>
<name>A0A1A9VX85_GLOAU</name>
<dbReference type="AlphaFoldDB" id="A0A1A9VX85"/>
<dbReference type="EnsemblMetazoa" id="GAUT050560-RA">
    <property type="protein sequence ID" value="GAUT050560-PA"/>
    <property type="gene ID" value="GAUT050560"/>
</dbReference>
<dbReference type="STRING" id="7395.A0A1A9VX85"/>
<dbReference type="VEuPathDB" id="VectorBase:GAUT050560"/>
<protein>
    <submittedName>
        <fullName evidence="1">Uncharacterized protein</fullName>
    </submittedName>
</protein>
<evidence type="ECO:0000313" key="2">
    <source>
        <dbReference type="Proteomes" id="UP000078200"/>
    </source>
</evidence>
<accession>A0A1A9VX85</accession>
<sequence>MYASNFAETLIKEATSPNWKRKIVQILDALSDTLCKETDVSEFIRIAHPNAKVMQAVEDACINSVVKHTHKELYSALGRVQEFVDLLKPMETTQNVCCTYSAPEVGATRDDNCCCWAALCKLVNIGEAGPWPVCKGGVSFIRNIELAPVELHAGKHKESVGITANNCAILAFKSCISSSLDRLKPFEK</sequence>
<dbReference type="Proteomes" id="UP000078200">
    <property type="component" value="Unassembled WGS sequence"/>
</dbReference>
<proteinExistence type="predicted"/>